<proteinExistence type="predicted"/>
<evidence type="ECO:0000313" key="3">
    <source>
        <dbReference type="Proteomes" id="UP000652761"/>
    </source>
</evidence>
<dbReference type="GO" id="GO:0005743">
    <property type="term" value="C:mitochondrial inner membrane"/>
    <property type="evidence" value="ECO:0007669"/>
    <property type="project" value="TreeGrafter"/>
</dbReference>
<organism evidence="2 3">
    <name type="scientific">Colocasia esculenta</name>
    <name type="common">Wild taro</name>
    <name type="synonym">Arum esculentum</name>
    <dbReference type="NCBI Taxonomy" id="4460"/>
    <lineage>
        <taxon>Eukaryota</taxon>
        <taxon>Viridiplantae</taxon>
        <taxon>Streptophyta</taxon>
        <taxon>Embryophyta</taxon>
        <taxon>Tracheophyta</taxon>
        <taxon>Spermatophyta</taxon>
        <taxon>Magnoliopsida</taxon>
        <taxon>Liliopsida</taxon>
        <taxon>Araceae</taxon>
        <taxon>Aroideae</taxon>
        <taxon>Colocasieae</taxon>
        <taxon>Colocasia</taxon>
    </lineage>
</organism>
<dbReference type="GO" id="GO:0007005">
    <property type="term" value="P:mitochondrion organization"/>
    <property type="evidence" value="ECO:0007669"/>
    <property type="project" value="TreeGrafter"/>
</dbReference>
<keyword evidence="3" id="KW-1185">Reference proteome</keyword>
<evidence type="ECO:0000256" key="1">
    <source>
        <dbReference type="SAM" id="SignalP"/>
    </source>
</evidence>
<dbReference type="OrthoDB" id="427480at2759"/>
<dbReference type="Proteomes" id="UP000652761">
    <property type="component" value="Unassembled WGS sequence"/>
</dbReference>
<dbReference type="PANTHER" id="PTHR43173">
    <property type="entry name" value="ABC1 FAMILY PROTEIN"/>
    <property type="match status" value="1"/>
</dbReference>
<comment type="caution">
    <text evidence="2">The sequence shown here is derived from an EMBL/GenBank/DDBJ whole genome shotgun (WGS) entry which is preliminary data.</text>
</comment>
<dbReference type="AlphaFoldDB" id="A0A843VFZ9"/>
<dbReference type="GO" id="GO:0055088">
    <property type="term" value="P:lipid homeostasis"/>
    <property type="evidence" value="ECO:0007669"/>
    <property type="project" value="TreeGrafter"/>
</dbReference>
<protein>
    <submittedName>
        <fullName evidence="2">Uncharacterized protein</fullName>
    </submittedName>
</protein>
<gene>
    <name evidence="2" type="ORF">Taro_024918</name>
</gene>
<feature type="chain" id="PRO_5032661076" evidence="1">
    <location>
        <begin position="27"/>
        <end position="157"/>
    </location>
</feature>
<evidence type="ECO:0000313" key="2">
    <source>
        <dbReference type="EMBL" id="MQL92304.1"/>
    </source>
</evidence>
<dbReference type="PANTHER" id="PTHR43173:SF19">
    <property type="entry name" value="AARF DOMAIN-CONTAINING PROTEIN KINASE 1"/>
    <property type="match status" value="1"/>
</dbReference>
<accession>A0A843VFZ9</accession>
<feature type="signal peptide" evidence="1">
    <location>
        <begin position="1"/>
        <end position="26"/>
    </location>
</feature>
<name>A0A843VFZ9_COLES</name>
<keyword evidence="1" id="KW-0732">Signal</keyword>
<dbReference type="EMBL" id="NMUH01001434">
    <property type="protein sequence ID" value="MQL92304.1"/>
    <property type="molecule type" value="Genomic_DNA"/>
</dbReference>
<reference evidence="2" key="1">
    <citation type="submission" date="2017-07" db="EMBL/GenBank/DDBJ databases">
        <title>Taro Niue Genome Assembly and Annotation.</title>
        <authorList>
            <person name="Atibalentja N."/>
            <person name="Keating K."/>
            <person name="Fields C.J."/>
        </authorList>
    </citation>
    <scope>NUCLEOTIDE SEQUENCE</scope>
    <source>
        <strain evidence="2">Niue_2</strain>
        <tissue evidence="2">Leaf</tissue>
    </source>
</reference>
<dbReference type="InterPro" id="IPR051130">
    <property type="entry name" value="Mito_struct-func_regulator"/>
</dbReference>
<sequence>MAARFVRRACSRLAAAVALAGGGAVAAGVVTSEDPAATLKICGIVPIRLARDSLTAASIVADYKYSLWGLEERSVEYARAKHEVHTRGANILQELCFRNGGIYIKLGQHMAQLEYVLPMEYVQTMRASMLKRCPVSSYDQVCEVFRKELGKSPEEVC</sequence>